<protein>
    <recommendedName>
        <fullName evidence="2 15">ATP-dependent DNA helicase RecG</fullName>
        <ecNumber evidence="13 15">5.6.2.4</ecNumber>
    </recommendedName>
</protein>
<feature type="domain" description="Helicase ATP-binding" evidence="16">
    <location>
        <begin position="269"/>
        <end position="430"/>
    </location>
</feature>
<evidence type="ECO:0000256" key="8">
    <source>
        <dbReference type="ARBA" id="ARBA00023125"/>
    </source>
</evidence>
<comment type="function">
    <text evidence="15">Plays a critical role in recombination and DNA repair. Helps process Holliday junction intermediates to mature products by catalyzing branch migration. Has replication fork regression activity, unwinds stalled or blocked replication forks to make a HJ that can be resolved. Has a DNA unwinding activity characteristic of a DNA helicase with 3'-5' polarity.</text>
</comment>
<name>A0ABY4PD66_9LACO</name>
<dbReference type="Pfam" id="PF17191">
    <property type="entry name" value="RecG_wedge"/>
    <property type="match status" value="1"/>
</dbReference>
<evidence type="ECO:0000256" key="13">
    <source>
        <dbReference type="ARBA" id="ARBA00034808"/>
    </source>
</evidence>
<comment type="catalytic activity">
    <reaction evidence="14 15">
        <text>ATP + H2O = ADP + phosphate + H(+)</text>
        <dbReference type="Rhea" id="RHEA:13065"/>
        <dbReference type="ChEBI" id="CHEBI:15377"/>
        <dbReference type="ChEBI" id="CHEBI:15378"/>
        <dbReference type="ChEBI" id="CHEBI:30616"/>
        <dbReference type="ChEBI" id="CHEBI:43474"/>
        <dbReference type="ChEBI" id="CHEBI:456216"/>
        <dbReference type="EC" id="5.6.2.4"/>
    </reaction>
</comment>
<dbReference type="InterPro" id="IPR011545">
    <property type="entry name" value="DEAD/DEAH_box_helicase_dom"/>
</dbReference>
<dbReference type="InterPro" id="IPR004609">
    <property type="entry name" value="ATP-dep_DNA_helicase_RecG"/>
</dbReference>
<keyword evidence="9 15" id="KW-0233">DNA recombination</keyword>
<keyword evidence="5 15" id="KW-0378">Hydrolase</keyword>
<evidence type="ECO:0000256" key="7">
    <source>
        <dbReference type="ARBA" id="ARBA00022840"/>
    </source>
</evidence>
<comment type="similarity">
    <text evidence="1 15">Belongs to the helicase family. RecG subfamily.</text>
</comment>
<evidence type="ECO:0000256" key="15">
    <source>
        <dbReference type="RuleBase" id="RU363016"/>
    </source>
</evidence>
<dbReference type="Gene3D" id="2.40.50.140">
    <property type="entry name" value="Nucleic acid-binding proteins"/>
    <property type="match status" value="1"/>
</dbReference>
<evidence type="ECO:0000256" key="10">
    <source>
        <dbReference type="ARBA" id="ARBA00023204"/>
    </source>
</evidence>
<dbReference type="Pfam" id="PF00271">
    <property type="entry name" value="Helicase_C"/>
    <property type="match status" value="1"/>
</dbReference>
<dbReference type="InterPro" id="IPR033454">
    <property type="entry name" value="RecG_wedge"/>
</dbReference>
<keyword evidence="3 15" id="KW-0547">Nucleotide-binding</keyword>
<dbReference type="InterPro" id="IPR014001">
    <property type="entry name" value="Helicase_ATP-bd"/>
</dbReference>
<gene>
    <name evidence="18" type="primary">recG</name>
    <name evidence="18" type="ORF">MOO47_06755</name>
</gene>
<evidence type="ECO:0000256" key="6">
    <source>
        <dbReference type="ARBA" id="ARBA00022806"/>
    </source>
</evidence>
<dbReference type="InterPro" id="IPR001650">
    <property type="entry name" value="Helicase_C-like"/>
</dbReference>
<dbReference type="InterPro" id="IPR047112">
    <property type="entry name" value="RecG/Mfd"/>
</dbReference>
<dbReference type="EC" id="5.6.2.4" evidence="13 15"/>
<dbReference type="PROSITE" id="PS51192">
    <property type="entry name" value="HELICASE_ATP_BIND_1"/>
    <property type="match status" value="1"/>
</dbReference>
<dbReference type="PANTHER" id="PTHR47964:SF1">
    <property type="entry name" value="ATP-DEPENDENT DNA HELICASE HOMOLOG RECG, CHLOROPLASTIC"/>
    <property type="match status" value="1"/>
</dbReference>
<keyword evidence="8" id="KW-0238">DNA-binding</keyword>
<accession>A0ABY4PD66</accession>
<dbReference type="SMART" id="SM00487">
    <property type="entry name" value="DEXDc"/>
    <property type="match status" value="1"/>
</dbReference>
<evidence type="ECO:0000256" key="2">
    <source>
        <dbReference type="ARBA" id="ARBA00017846"/>
    </source>
</evidence>
<dbReference type="EMBL" id="CP093365">
    <property type="protein sequence ID" value="UQS83467.1"/>
    <property type="molecule type" value="Genomic_DNA"/>
</dbReference>
<keyword evidence="4 15" id="KW-0227">DNA damage</keyword>
<dbReference type="GO" id="GO:0003678">
    <property type="term" value="F:DNA helicase activity"/>
    <property type="evidence" value="ECO:0007669"/>
    <property type="project" value="UniProtKB-EC"/>
</dbReference>
<evidence type="ECO:0000256" key="11">
    <source>
        <dbReference type="ARBA" id="ARBA00023235"/>
    </source>
</evidence>
<evidence type="ECO:0000256" key="14">
    <source>
        <dbReference type="ARBA" id="ARBA00048988"/>
    </source>
</evidence>
<evidence type="ECO:0000256" key="5">
    <source>
        <dbReference type="ARBA" id="ARBA00022801"/>
    </source>
</evidence>
<dbReference type="SMART" id="SM00490">
    <property type="entry name" value="HELICc"/>
    <property type="match status" value="1"/>
</dbReference>
<keyword evidence="6 15" id="KW-0347">Helicase</keyword>
<evidence type="ECO:0000259" key="17">
    <source>
        <dbReference type="PROSITE" id="PS51194"/>
    </source>
</evidence>
<keyword evidence="19" id="KW-1185">Reference proteome</keyword>
<keyword evidence="7 15" id="KW-0067">ATP-binding</keyword>
<dbReference type="RefSeq" id="WP_249512693.1">
    <property type="nucleotide sequence ID" value="NZ_CP093365.1"/>
</dbReference>
<dbReference type="NCBIfam" id="NF008168">
    <property type="entry name" value="PRK10917.2-2"/>
    <property type="match status" value="1"/>
</dbReference>
<dbReference type="Pfam" id="PF00270">
    <property type="entry name" value="DEAD"/>
    <property type="match status" value="1"/>
</dbReference>
<dbReference type="SUPFAM" id="SSF50249">
    <property type="entry name" value="Nucleic acid-binding proteins"/>
    <property type="match status" value="1"/>
</dbReference>
<evidence type="ECO:0000256" key="3">
    <source>
        <dbReference type="ARBA" id="ARBA00022741"/>
    </source>
</evidence>
<dbReference type="InterPro" id="IPR045562">
    <property type="entry name" value="RecG_dom3_C"/>
</dbReference>
<dbReference type="InterPro" id="IPR012340">
    <property type="entry name" value="NA-bd_OB-fold"/>
</dbReference>
<feature type="domain" description="Helicase C-terminal" evidence="17">
    <location>
        <begin position="449"/>
        <end position="608"/>
    </location>
</feature>
<dbReference type="PANTHER" id="PTHR47964">
    <property type="entry name" value="ATP-DEPENDENT DNA HELICASE HOMOLOG RECG, CHLOROPLASTIC"/>
    <property type="match status" value="1"/>
</dbReference>
<dbReference type="CDD" id="cd17992">
    <property type="entry name" value="DEXHc_RecG"/>
    <property type="match status" value="1"/>
</dbReference>
<evidence type="ECO:0000313" key="19">
    <source>
        <dbReference type="Proteomes" id="UP000831947"/>
    </source>
</evidence>
<dbReference type="NCBIfam" id="NF008165">
    <property type="entry name" value="PRK10917.1-3"/>
    <property type="match status" value="1"/>
</dbReference>
<dbReference type="InterPro" id="IPR027417">
    <property type="entry name" value="P-loop_NTPase"/>
</dbReference>
<evidence type="ECO:0000313" key="18">
    <source>
        <dbReference type="EMBL" id="UQS83467.1"/>
    </source>
</evidence>
<dbReference type="SUPFAM" id="SSF52540">
    <property type="entry name" value="P-loop containing nucleoside triphosphate hydrolases"/>
    <property type="match status" value="2"/>
</dbReference>
<dbReference type="PROSITE" id="PS51194">
    <property type="entry name" value="HELICASE_CTER"/>
    <property type="match status" value="1"/>
</dbReference>
<organism evidence="18 19">
    <name type="scientific">Bombilactobacillus thymidiniphilus</name>
    <dbReference type="NCBI Taxonomy" id="2923363"/>
    <lineage>
        <taxon>Bacteria</taxon>
        <taxon>Bacillati</taxon>
        <taxon>Bacillota</taxon>
        <taxon>Bacilli</taxon>
        <taxon>Lactobacillales</taxon>
        <taxon>Lactobacillaceae</taxon>
        <taxon>Bombilactobacillus</taxon>
    </lineage>
</organism>
<evidence type="ECO:0000256" key="9">
    <source>
        <dbReference type="ARBA" id="ARBA00023172"/>
    </source>
</evidence>
<proteinExistence type="inferred from homology"/>
<dbReference type="Proteomes" id="UP000831947">
    <property type="component" value="Chromosome"/>
</dbReference>
<dbReference type="GO" id="GO:0016787">
    <property type="term" value="F:hydrolase activity"/>
    <property type="evidence" value="ECO:0007669"/>
    <property type="project" value="UniProtKB-KW"/>
</dbReference>
<evidence type="ECO:0000259" key="16">
    <source>
        <dbReference type="PROSITE" id="PS51192"/>
    </source>
</evidence>
<evidence type="ECO:0000256" key="1">
    <source>
        <dbReference type="ARBA" id="ARBA00007504"/>
    </source>
</evidence>
<reference evidence="18 19" key="1">
    <citation type="journal article" date="2022" name="Int. J. Syst. Evol. Microbiol.">
        <title>Apilactobacillus apisilvae sp. nov., Nicolia spurrieriana gen. nov. sp. nov., Bombilactobacillus folatiphilus sp. nov. and Bombilactobacillus thymidiniphilus sp. nov., four new lactic acid bacterial isolates from stingless bees Tetragonula carbonaria and Austroplebeia australis.</title>
        <authorList>
            <person name="Oliphant S.A."/>
            <person name="Watson-Haigh N.S."/>
            <person name="Sumby K.M."/>
            <person name="Gardner J."/>
            <person name="Groom S."/>
            <person name="Jiranek V."/>
        </authorList>
    </citation>
    <scope>NUCLEOTIDE SEQUENCE [LARGE SCALE GENOMIC DNA]</scope>
    <source>
        <strain evidence="18 19">SG4_A1</strain>
    </source>
</reference>
<evidence type="ECO:0000256" key="4">
    <source>
        <dbReference type="ARBA" id="ARBA00022763"/>
    </source>
</evidence>
<sequence length="674" mass="75695">MQAIGQSVIHLNGVGPKLQSALAELGIITVRDLLYYFPRRYEDLVIKSTKEANDQEKIVLQGVIASPAILKRLGNKRTLTIMRLLVDNQSIPVTFFNQPWLKQKVTAGQEILIYGQWNLAKQSLTGIKILANDNLTGASVDAIYPTNKKVPQKTLIKLIKQAIDLSLTEVVDPLPVVLQQKYQLLKEQNIIKWMHFPENLEQARLARRSAKFREFFLYSARLCQLKNAKTSDLGVSEQYNEEYVQQLMSSLDFSLTAAQQRALTEILRDMAQSKPMNRLLQGDVGSGKTIVAAIAMFAAVTAGFQAVLMVPTEILAQQHFKKLAPLLAKFQVTTTLLTSSLTAKQRKQRLAAIQAGRYNCIIGTQALFQKDVQYAQLGLVVIDEQHRFGVQQRKALRQKGINPDLLLMTATPIPRTLAITYYGEMDLSLIDELPQGRQQITTFWLRFNKLGQVKHFLREQLVQKAQVFVVAPLIADSSKIDLANAQDIYQKLVDLFPNQKVGLLHGQMTTIEKEQIMTAFQKQEIAILVATTVIEVGIDVPNASIMVVLNAERFGLSQLHQLRGRVGRGQRASYCILVSDPTNKIALQRMKIMTQTTDGFRLAQKDLELRGSGDFFGDNQSGLPAFKIGDPVADAKMLDIAYQEARHLFQSDQKLMDYPILKSYISNTQTNNID</sequence>
<dbReference type="Pfam" id="PF19833">
    <property type="entry name" value="RecG_dom3_C"/>
    <property type="match status" value="1"/>
</dbReference>
<keyword evidence="11" id="KW-0413">Isomerase</keyword>
<keyword evidence="10 15" id="KW-0234">DNA repair</keyword>
<comment type="catalytic activity">
    <reaction evidence="12 15">
        <text>Couples ATP hydrolysis with the unwinding of duplex DNA by translocating in the 3'-5' direction.</text>
        <dbReference type="EC" id="5.6.2.4"/>
    </reaction>
</comment>
<dbReference type="NCBIfam" id="TIGR00643">
    <property type="entry name" value="recG"/>
    <property type="match status" value="1"/>
</dbReference>
<dbReference type="Gene3D" id="3.40.50.300">
    <property type="entry name" value="P-loop containing nucleotide triphosphate hydrolases"/>
    <property type="match status" value="2"/>
</dbReference>
<evidence type="ECO:0000256" key="12">
    <source>
        <dbReference type="ARBA" id="ARBA00034617"/>
    </source>
</evidence>